<proteinExistence type="predicted"/>
<gene>
    <name evidence="1" type="ORF">SCALOS_LOCUS4893</name>
</gene>
<accession>A0ACA9LPD0</accession>
<reference evidence="1" key="1">
    <citation type="submission" date="2021-06" db="EMBL/GenBank/DDBJ databases">
        <authorList>
            <person name="Kallberg Y."/>
            <person name="Tangrot J."/>
            <person name="Rosling A."/>
        </authorList>
    </citation>
    <scope>NUCLEOTIDE SEQUENCE</scope>
    <source>
        <strain evidence="1">AU212A</strain>
    </source>
</reference>
<evidence type="ECO:0000313" key="2">
    <source>
        <dbReference type="Proteomes" id="UP000789860"/>
    </source>
</evidence>
<feature type="non-terminal residue" evidence="1">
    <location>
        <position position="386"/>
    </location>
</feature>
<evidence type="ECO:0000313" key="1">
    <source>
        <dbReference type="EMBL" id="CAG8542574.1"/>
    </source>
</evidence>
<dbReference type="EMBL" id="CAJVPM010007159">
    <property type="protein sequence ID" value="CAG8542574.1"/>
    <property type="molecule type" value="Genomic_DNA"/>
</dbReference>
<comment type="caution">
    <text evidence="1">The sequence shown here is derived from an EMBL/GenBank/DDBJ whole genome shotgun (WGS) entry which is preliminary data.</text>
</comment>
<protein>
    <submittedName>
        <fullName evidence="1">4497_t:CDS:1</fullName>
    </submittedName>
</protein>
<dbReference type="Proteomes" id="UP000789860">
    <property type="component" value="Unassembled WGS sequence"/>
</dbReference>
<keyword evidence="2" id="KW-1185">Reference proteome</keyword>
<feature type="non-terminal residue" evidence="1">
    <location>
        <position position="1"/>
    </location>
</feature>
<name>A0ACA9LPD0_9GLOM</name>
<sequence length="386" mass="44738">AQQKMGNELNDIKKRIEGLALNYASLTTKMNNSEGNNNNPRRNFFKEQRKRPVCFNCNKIGHFEKDCRFKKTYMSKKPRFSTKEGDKPRNINYCEFIHNQEDKKKEVYNVGDEISPQETSKRPMPTKWNERLRNKNVTKIQSPKQRQDTEIDNNPTIETSNINNKSKRKRGPSIVDSLTPYDVAEDLLSLPTSATLGQLLQYPNQRKNLAKLLKRPRSSEDDYGSEGGDTFDEFDYEESDEIEGQFLEYEENPALYLTNIESVPIGDDKEEKSIEEKIQESIKNDELTPQQQCTVQMFLWSNKDMFAQGLEDLGQTNLITHTINTANALPICQGPYKTSHEQNKFVREEIAKATAVRRIERAQETAKERHDRQIKPVDDLKKGDFV</sequence>
<organism evidence="1 2">
    <name type="scientific">Scutellospora calospora</name>
    <dbReference type="NCBI Taxonomy" id="85575"/>
    <lineage>
        <taxon>Eukaryota</taxon>
        <taxon>Fungi</taxon>
        <taxon>Fungi incertae sedis</taxon>
        <taxon>Mucoromycota</taxon>
        <taxon>Glomeromycotina</taxon>
        <taxon>Glomeromycetes</taxon>
        <taxon>Diversisporales</taxon>
        <taxon>Gigasporaceae</taxon>
        <taxon>Scutellospora</taxon>
    </lineage>
</organism>